<dbReference type="Proteomes" id="UP000269221">
    <property type="component" value="Unassembled WGS sequence"/>
</dbReference>
<organism evidence="1 2">
    <name type="scientific">Hirundo rustica rustica</name>
    <dbReference type="NCBI Taxonomy" id="333673"/>
    <lineage>
        <taxon>Eukaryota</taxon>
        <taxon>Metazoa</taxon>
        <taxon>Chordata</taxon>
        <taxon>Craniata</taxon>
        <taxon>Vertebrata</taxon>
        <taxon>Euteleostomi</taxon>
        <taxon>Archelosauria</taxon>
        <taxon>Archosauria</taxon>
        <taxon>Dinosauria</taxon>
        <taxon>Saurischia</taxon>
        <taxon>Theropoda</taxon>
        <taxon>Coelurosauria</taxon>
        <taxon>Aves</taxon>
        <taxon>Neognathae</taxon>
        <taxon>Neoaves</taxon>
        <taxon>Telluraves</taxon>
        <taxon>Australaves</taxon>
        <taxon>Passeriformes</taxon>
        <taxon>Sylvioidea</taxon>
        <taxon>Hirundinidae</taxon>
        <taxon>Hirundo</taxon>
    </lineage>
</organism>
<proteinExistence type="predicted"/>
<accession>A0A3M0K3Q5</accession>
<dbReference type="AlphaFoldDB" id="A0A3M0K3Q5"/>
<gene>
    <name evidence="1" type="ORF">DUI87_16504</name>
</gene>
<comment type="caution">
    <text evidence="1">The sequence shown here is derived from an EMBL/GenBank/DDBJ whole genome shotgun (WGS) entry which is preliminary data.</text>
</comment>
<protein>
    <submittedName>
        <fullName evidence="1">Uncharacterized protein</fullName>
    </submittedName>
</protein>
<name>A0A3M0K3Q5_HIRRU</name>
<keyword evidence="2" id="KW-1185">Reference proteome</keyword>
<dbReference type="EMBL" id="QRBI01000120">
    <property type="protein sequence ID" value="RMC07051.1"/>
    <property type="molecule type" value="Genomic_DNA"/>
</dbReference>
<evidence type="ECO:0000313" key="2">
    <source>
        <dbReference type="Proteomes" id="UP000269221"/>
    </source>
</evidence>
<sequence length="84" mass="9545">MVRKAVPLKPKEVWAKADIHLQPVEDPRLEHVGAVTLWGVHPEAGSWQNLCLSERLILEQPVPEGLHPMERSVNPMEQFANYSL</sequence>
<evidence type="ECO:0000313" key="1">
    <source>
        <dbReference type="EMBL" id="RMC07051.1"/>
    </source>
</evidence>
<reference evidence="1 2" key="1">
    <citation type="submission" date="2018-07" db="EMBL/GenBank/DDBJ databases">
        <title>A high quality draft genome assembly of the barn swallow (H. rustica rustica).</title>
        <authorList>
            <person name="Formenti G."/>
            <person name="Chiara M."/>
            <person name="Poveda L."/>
            <person name="Francoijs K.-J."/>
            <person name="Bonisoli-Alquati A."/>
            <person name="Canova L."/>
            <person name="Gianfranceschi L."/>
            <person name="Horner D.S."/>
            <person name="Saino N."/>
        </authorList>
    </citation>
    <scope>NUCLEOTIDE SEQUENCE [LARGE SCALE GENOMIC DNA]</scope>
    <source>
        <strain evidence="1">Chelidonia</strain>
        <tissue evidence="1">Blood</tissue>
    </source>
</reference>